<organism evidence="2 3">
    <name type="scientific">Mya arenaria</name>
    <name type="common">Soft-shell clam</name>
    <dbReference type="NCBI Taxonomy" id="6604"/>
    <lineage>
        <taxon>Eukaryota</taxon>
        <taxon>Metazoa</taxon>
        <taxon>Spiralia</taxon>
        <taxon>Lophotrochozoa</taxon>
        <taxon>Mollusca</taxon>
        <taxon>Bivalvia</taxon>
        <taxon>Autobranchia</taxon>
        <taxon>Heteroconchia</taxon>
        <taxon>Euheterodonta</taxon>
        <taxon>Imparidentia</taxon>
        <taxon>Neoheterodontei</taxon>
        <taxon>Myida</taxon>
        <taxon>Myoidea</taxon>
        <taxon>Myidae</taxon>
        <taxon>Mya</taxon>
    </lineage>
</organism>
<feature type="region of interest" description="Disordered" evidence="1">
    <location>
        <begin position="287"/>
        <end position="318"/>
    </location>
</feature>
<dbReference type="Proteomes" id="UP001164746">
    <property type="component" value="Chromosome 2"/>
</dbReference>
<evidence type="ECO:0000313" key="3">
    <source>
        <dbReference type="Proteomes" id="UP001164746"/>
    </source>
</evidence>
<proteinExistence type="predicted"/>
<evidence type="ECO:0000256" key="1">
    <source>
        <dbReference type="SAM" id="MobiDB-lite"/>
    </source>
</evidence>
<keyword evidence="3" id="KW-1185">Reference proteome</keyword>
<feature type="compositionally biased region" description="Low complexity" evidence="1">
    <location>
        <begin position="296"/>
        <end position="307"/>
    </location>
</feature>
<protein>
    <submittedName>
        <fullName evidence="2">Uncharacterized protein</fullName>
    </submittedName>
</protein>
<gene>
    <name evidence="2" type="ORF">MAR_028720</name>
</gene>
<accession>A0ABY7DH54</accession>
<dbReference type="PANTHER" id="PTHR35378:SF1">
    <property type="entry name" value="C2H2-TYPE DOMAIN-CONTAINING PROTEIN"/>
    <property type="match status" value="1"/>
</dbReference>
<evidence type="ECO:0000313" key="2">
    <source>
        <dbReference type="EMBL" id="WAQ96030.1"/>
    </source>
</evidence>
<name>A0ABY7DH54_MYAAR</name>
<sequence>MGSCGIMLRPSKIRFSQCSISNTFTDGTLIGELVDDIYAGRCFASAVKPIEVSKIREKWYTSDNRRLWVFRQLELLGKLKEIRVKVIEAILPGKMSNRYGGKSITIRNGGDPGGITHRMVPQCTISNTFKNGALIKELVDDINAGRCLATAVKPIEVSEIDKVWYTSDNRRLWVFQQLELIGKLKEIRVKVIKKIWSGKMTNEMGGTSIVIKNSGDPGGKTYTMVPQVPMKQTKTSISKKAGKSLQQFSGDKTIPVVSTCKKTSQPACKRKQANDTDSSLCISMKPKKVKVGGGSSSKPSNGSTSMKPIAVKVAGGSC</sequence>
<feature type="non-terminal residue" evidence="2">
    <location>
        <position position="318"/>
    </location>
</feature>
<dbReference type="PANTHER" id="PTHR35378">
    <property type="entry name" value="UNNAMED PRODUCT"/>
    <property type="match status" value="1"/>
</dbReference>
<reference evidence="2" key="1">
    <citation type="submission" date="2022-11" db="EMBL/GenBank/DDBJ databases">
        <title>Centuries of genome instability and evolution in soft-shell clam transmissible cancer (bioRxiv).</title>
        <authorList>
            <person name="Hart S.F.M."/>
            <person name="Yonemitsu M.A."/>
            <person name="Giersch R.M."/>
            <person name="Beal B.F."/>
            <person name="Arriagada G."/>
            <person name="Davis B.W."/>
            <person name="Ostrander E.A."/>
            <person name="Goff S.P."/>
            <person name="Metzger M.J."/>
        </authorList>
    </citation>
    <scope>NUCLEOTIDE SEQUENCE</scope>
    <source>
        <strain evidence="2">MELC-2E11</strain>
        <tissue evidence="2">Siphon/mantle</tissue>
    </source>
</reference>
<dbReference type="EMBL" id="CP111013">
    <property type="protein sequence ID" value="WAQ96030.1"/>
    <property type="molecule type" value="Genomic_DNA"/>
</dbReference>